<evidence type="ECO:0000313" key="5">
    <source>
        <dbReference type="Proteomes" id="UP000517916"/>
    </source>
</evidence>
<comment type="caution">
    <text evidence="4">The sequence shown here is derived from an EMBL/GenBank/DDBJ whole genome shotgun (WGS) entry which is preliminary data.</text>
</comment>
<feature type="signal peptide" evidence="3">
    <location>
        <begin position="1"/>
        <end position="23"/>
    </location>
</feature>
<proteinExistence type="predicted"/>
<accession>A0ABR6BZ12</accession>
<evidence type="ECO:0000256" key="3">
    <source>
        <dbReference type="SAM" id="SignalP"/>
    </source>
</evidence>
<feature type="coiled-coil region" evidence="1">
    <location>
        <begin position="282"/>
        <end position="332"/>
    </location>
</feature>
<feature type="compositionally biased region" description="Polar residues" evidence="2">
    <location>
        <begin position="233"/>
        <end position="247"/>
    </location>
</feature>
<dbReference type="Proteomes" id="UP000517916">
    <property type="component" value="Unassembled WGS sequence"/>
</dbReference>
<evidence type="ECO:0000256" key="1">
    <source>
        <dbReference type="SAM" id="Coils"/>
    </source>
</evidence>
<reference evidence="4 5" key="1">
    <citation type="submission" date="2020-08" db="EMBL/GenBank/DDBJ databases">
        <title>Genomic Encyclopedia of Archaeal and Bacterial Type Strains, Phase II (KMG-II): from individual species to whole genera.</title>
        <authorList>
            <person name="Goeker M."/>
        </authorList>
    </citation>
    <scope>NUCLEOTIDE SEQUENCE [LARGE SCALE GENOMIC DNA]</scope>
    <source>
        <strain evidence="4 5">DSM 43850</strain>
    </source>
</reference>
<sequence>MDPFSLLLLSGVLAALLTKTVGAAATDVAAQVRGQTPPSLEKWKQRQAARAARGEAPEREPGPWLRRWRNAVEHRSAKAAQKHTARMEFLRDNGRDNVNRHKAKLARRAQRWDAIGSTVAGWGQDSWEAAKNAAAQAKDARDERKAWKKNEQMGEVLLDADLTPQDLEAADPNTPAETPGEEEGPEADVLPFRRPEQAETPSTEEDSEQHGEDQDPHPTDPDSTDTTTEGTPQMSAAPTTQNSSTEITDLDTAISYSTETARYADTVAGTLADIVGQIDGAVQGLQAEATQYDQAKSKLVEEGFGQKVTSKLDAAAEALQLAVETLKTARDRVTASSEQVSSAGTEMRAASRVFSDQLAVAETVGAAQQDAGVSRRTSFYSPTA</sequence>
<keyword evidence="5" id="KW-1185">Reference proteome</keyword>
<keyword evidence="3" id="KW-0732">Signal</keyword>
<protein>
    <submittedName>
        <fullName evidence="4">Uncharacterized protein</fullName>
    </submittedName>
</protein>
<gene>
    <name evidence="4" type="ORF">BC739_009406</name>
</gene>
<dbReference type="EMBL" id="JACJID010000011">
    <property type="protein sequence ID" value="MBA8932147.1"/>
    <property type="molecule type" value="Genomic_DNA"/>
</dbReference>
<organism evidence="4 5">
    <name type="scientific">Kutzneria viridogrisea</name>
    <dbReference type="NCBI Taxonomy" id="47990"/>
    <lineage>
        <taxon>Bacteria</taxon>
        <taxon>Bacillati</taxon>
        <taxon>Actinomycetota</taxon>
        <taxon>Actinomycetes</taxon>
        <taxon>Pseudonocardiales</taxon>
        <taxon>Pseudonocardiaceae</taxon>
        <taxon>Kutzneria</taxon>
    </lineage>
</organism>
<name>A0ABR6BZ12_9PSEU</name>
<keyword evidence="1" id="KW-0175">Coiled coil</keyword>
<feature type="region of interest" description="Disordered" evidence="2">
    <location>
        <begin position="159"/>
        <end position="251"/>
    </location>
</feature>
<feature type="compositionally biased region" description="Basic and acidic residues" evidence="2">
    <location>
        <begin position="208"/>
        <end position="220"/>
    </location>
</feature>
<feature type="chain" id="PRO_5046854748" evidence="3">
    <location>
        <begin position="24"/>
        <end position="384"/>
    </location>
</feature>
<evidence type="ECO:0000256" key="2">
    <source>
        <dbReference type="SAM" id="MobiDB-lite"/>
    </source>
</evidence>
<evidence type="ECO:0000313" key="4">
    <source>
        <dbReference type="EMBL" id="MBA8932147.1"/>
    </source>
</evidence>
<dbReference type="RefSeq" id="WP_182840671.1">
    <property type="nucleotide sequence ID" value="NZ_BAAABQ010000083.1"/>
</dbReference>